<dbReference type="InParanoid" id="A0A2P6N1F8"/>
<evidence type="ECO:0000313" key="6">
    <source>
        <dbReference type="EMBL" id="PRP77763.1"/>
    </source>
</evidence>
<dbReference type="InterPro" id="IPR036420">
    <property type="entry name" value="BRCT_dom_sf"/>
</dbReference>
<keyword evidence="3" id="KW-0862">Zinc</keyword>
<evidence type="ECO:0000256" key="2">
    <source>
        <dbReference type="ARBA" id="ARBA00022771"/>
    </source>
</evidence>
<keyword evidence="1" id="KW-0479">Metal-binding</keyword>
<comment type="caution">
    <text evidence="6">The sequence shown here is derived from an EMBL/GenBank/DDBJ whole genome shotgun (WGS) entry which is preliminary data.</text>
</comment>
<evidence type="ECO:0000259" key="5">
    <source>
        <dbReference type="PROSITE" id="PS51265"/>
    </source>
</evidence>
<dbReference type="Proteomes" id="UP000241769">
    <property type="component" value="Unassembled WGS sequence"/>
</dbReference>
<dbReference type="GO" id="GO:0031431">
    <property type="term" value="C:Dbf4-dependent protein kinase complex"/>
    <property type="evidence" value="ECO:0007669"/>
    <property type="project" value="TreeGrafter"/>
</dbReference>
<evidence type="ECO:0000256" key="1">
    <source>
        <dbReference type="ARBA" id="ARBA00022723"/>
    </source>
</evidence>
<dbReference type="FunFam" id="6.10.250.3410:FF:000001">
    <property type="entry name" value="Protein DBF4 homolog A"/>
    <property type="match status" value="1"/>
</dbReference>
<dbReference type="Gene3D" id="3.40.50.10190">
    <property type="entry name" value="BRCT domain"/>
    <property type="match status" value="1"/>
</dbReference>
<dbReference type="GO" id="GO:0008270">
    <property type="term" value="F:zinc ion binding"/>
    <property type="evidence" value="ECO:0007669"/>
    <property type="project" value="UniProtKB-KW"/>
</dbReference>
<keyword evidence="2 4" id="KW-0863">Zinc-finger</keyword>
<dbReference type="AlphaFoldDB" id="A0A2P6N1F8"/>
<proteinExistence type="predicted"/>
<dbReference type="GO" id="GO:1901987">
    <property type="term" value="P:regulation of cell cycle phase transition"/>
    <property type="evidence" value="ECO:0007669"/>
    <property type="project" value="TreeGrafter"/>
</dbReference>
<dbReference type="SUPFAM" id="SSF52113">
    <property type="entry name" value="BRCT domain"/>
    <property type="match status" value="1"/>
</dbReference>
<dbReference type="Pfam" id="PF07535">
    <property type="entry name" value="zf-DBF"/>
    <property type="match status" value="1"/>
</dbReference>
<dbReference type="PANTHER" id="PTHR15375:SF26">
    <property type="entry name" value="PROTEIN CHIFFON"/>
    <property type="match status" value="1"/>
</dbReference>
<dbReference type="GO" id="GO:0043539">
    <property type="term" value="F:protein serine/threonine kinase activator activity"/>
    <property type="evidence" value="ECO:0007669"/>
    <property type="project" value="TreeGrafter"/>
</dbReference>
<organism evidence="6 7">
    <name type="scientific">Planoprotostelium fungivorum</name>
    <dbReference type="NCBI Taxonomy" id="1890364"/>
    <lineage>
        <taxon>Eukaryota</taxon>
        <taxon>Amoebozoa</taxon>
        <taxon>Evosea</taxon>
        <taxon>Variosea</taxon>
        <taxon>Cavosteliida</taxon>
        <taxon>Cavosteliaceae</taxon>
        <taxon>Planoprotostelium</taxon>
    </lineage>
</organism>
<dbReference type="InterPro" id="IPR006572">
    <property type="entry name" value="Znf_DBF"/>
</dbReference>
<dbReference type="SMART" id="SM00586">
    <property type="entry name" value="ZnF_DBF"/>
    <property type="match status" value="1"/>
</dbReference>
<dbReference type="STRING" id="1890364.A0A2P6N1F8"/>
<dbReference type="GO" id="GO:0010571">
    <property type="term" value="P:positive regulation of nuclear cell cycle DNA replication"/>
    <property type="evidence" value="ECO:0007669"/>
    <property type="project" value="TreeGrafter"/>
</dbReference>
<dbReference type="GO" id="GO:0003676">
    <property type="term" value="F:nucleic acid binding"/>
    <property type="evidence" value="ECO:0007669"/>
    <property type="project" value="InterPro"/>
</dbReference>
<dbReference type="InterPro" id="IPR051590">
    <property type="entry name" value="Replication_Regulatory_Kinase"/>
</dbReference>
<dbReference type="InterPro" id="IPR038545">
    <property type="entry name" value="Znf_DBF_sf"/>
</dbReference>
<evidence type="ECO:0000256" key="4">
    <source>
        <dbReference type="PROSITE-ProRule" id="PRU00600"/>
    </source>
</evidence>
<dbReference type="EMBL" id="MDYQ01000255">
    <property type="protein sequence ID" value="PRP77763.1"/>
    <property type="molecule type" value="Genomic_DNA"/>
</dbReference>
<dbReference type="Gene3D" id="6.10.250.3410">
    <property type="entry name" value="DBF zinc finger"/>
    <property type="match status" value="1"/>
</dbReference>
<reference evidence="6 7" key="1">
    <citation type="journal article" date="2018" name="Genome Biol. Evol.">
        <title>Multiple Roots of Fruiting Body Formation in Amoebozoa.</title>
        <authorList>
            <person name="Hillmann F."/>
            <person name="Forbes G."/>
            <person name="Novohradska S."/>
            <person name="Ferling I."/>
            <person name="Riege K."/>
            <person name="Groth M."/>
            <person name="Westermann M."/>
            <person name="Marz M."/>
            <person name="Spaller T."/>
            <person name="Winckler T."/>
            <person name="Schaap P."/>
            <person name="Glockner G."/>
        </authorList>
    </citation>
    <scope>NUCLEOTIDE SEQUENCE [LARGE SCALE GENOMIC DNA]</scope>
    <source>
        <strain evidence="6 7">Jena</strain>
    </source>
</reference>
<dbReference type="PANTHER" id="PTHR15375">
    <property type="entry name" value="ACTIVATOR OF S-PHASE KINASE-RELATED"/>
    <property type="match status" value="1"/>
</dbReference>
<evidence type="ECO:0000256" key="3">
    <source>
        <dbReference type="ARBA" id="ARBA00022833"/>
    </source>
</evidence>
<name>A0A2P6N1F8_9EUKA</name>
<accession>A0A2P6N1F8</accession>
<protein>
    <recommendedName>
        <fullName evidence="5">DBF4-type domain-containing protein</fullName>
    </recommendedName>
</protein>
<sequence length="455" mass="50641">MNSSAVRSSVMEIRNTAKTHVITTQITLSTAVPLLKTTMGAKLGRPTHHIMSRQTLPSVDDKGKLVNHLQGGEHSADQLPPFMMTQNMYRRSEQESQMSLPKTETSHARPGLFVPLHGTTNTEEPRPHLFTSVTPRTSFEGCVFFLDVSSSITKKLVNPIVAFGGKVEGTFNVSLITHLITNQAPSHNPSTDLTDNSSYVPTRRKKILKSSVGGESKDFVSMCKMYNKTIWTVQDLIMALSRLSNLQHARNAKRATQPNLTGPKVNSLLFNHATAQQHPAFSIPSMLSNGHSNYMSSSVPNAIPPPLKHSMMLPNQNMSNYSSSGSQMKALPKSSLIVEDTVTNCKPLIKHFSTIEKRGHSCFPKLNLESTFPLLSPFLSYEEALIVWKKKNEREAAERETPAKPAKKEGWCECCLVKYEDLDQHVKTMKHVDYAMNDGNYAEIDAFIRDMNGET</sequence>
<gene>
    <name evidence="6" type="ORF">PROFUN_14124</name>
</gene>
<evidence type="ECO:0000313" key="7">
    <source>
        <dbReference type="Proteomes" id="UP000241769"/>
    </source>
</evidence>
<keyword evidence="7" id="KW-1185">Reference proteome</keyword>
<feature type="domain" description="DBF4-type" evidence="5">
    <location>
        <begin position="405"/>
        <end position="454"/>
    </location>
</feature>
<dbReference type="OrthoDB" id="21380at2759"/>
<dbReference type="PROSITE" id="PS51265">
    <property type="entry name" value="ZF_DBF4"/>
    <property type="match status" value="1"/>
</dbReference>